<dbReference type="PRINTS" id="PR00723">
    <property type="entry name" value="SUBTILISIN"/>
</dbReference>
<dbReference type="InterPro" id="IPR050131">
    <property type="entry name" value="Peptidase_S8_subtilisin-like"/>
</dbReference>
<comment type="similarity">
    <text evidence="1 5">Belongs to the peptidase S8 family.</text>
</comment>
<dbReference type="eggNOG" id="COG1404">
    <property type="taxonomic scope" value="Bacteria"/>
</dbReference>
<accession>A0A1W6SQ03</accession>
<feature type="active site" description="Charge relay system" evidence="5">
    <location>
        <position position="28"/>
    </location>
</feature>
<dbReference type="Pfam" id="PF00082">
    <property type="entry name" value="Peptidase_S8"/>
    <property type="match status" value="1"/>
</dbReference>
<evidence type="ECO:0000313" key="7">
    <source>
        <dbReference type="EMBL" id="ARO87888.1"/>
    </source>
</evidence>
<sequence length="296" mass="30748">MVPTELVRLSALMERTSGIPDIKIGLIDGPVVTRHAGLTGGNLREIPGNNGAACTQANSLACLHGTFIAGILSAQRNFPAPAICPGCTLLIRPIFTETTSGREHMPGSTPQELAAAILECIGAGARIINLSLALMQPSTRGGQVLEEALNLALKRGVLIVAAAGNQGTLGSSAITRHPWVIPVVACDLRGRPINESNLGGSIGTRGLSAPGDNITSLSTDGQSITLSGTSVAVPFVTGAIALLWSEFPDATGAQIKLAITQTSMMRLRRASIVPPLLDADTAWQTLQTLSTRRRIA</sequence>
<dbReference type="InterPro" id="IPR036852">
    <property type="entry name" value="Peptidase_S8/S53_dom_sf"/>
</dbReference>
<dbReference type="InterPro" id="IPR023828">
    <property type="entry name" value="Peptidase_S8_Ser-AS"/>
</dbReference>
<evidence type="ECO:0000256" key="3">
    <source>
        <dbReference type="ARBA" id="ARBA00022801"/>
    </source>
</evidence>
<proteinExistence type="inferred from homology"/>
<dbReference type="KEGG" id="nlc:EBAPG3_008970"/>
<gene>
    <name evidence="7" type="ORF">EBAPG3_008970</name>
</gene>
<evidence type="ECO:0000256" key="1">
    <source>
        <dbReference type="ARBA" id="ARBA00011073"/>
    </source>
</evidence>
<dbReference type="GO" id="GO:0004252">
    <property type="term" value="F:serine-type endopeptidase activity"/>
    <property type="evidence" value="ECO:0007669"/>
    <property type="project" value="UniProtKB-UniRule"/>
</dbReference>
<dbReference type="PROSITE" id="PS51892">
    <property type="entry name" value="SUBTILASE"/>
    <property type="match status" value="1"/>
</dbReference>
<dbReference type="SUPFAM" id="SSF52743">
    <property type="entry name" value="Subtilisin-like"/>
    <property type="match status" value="1"/>
</dbReference>
<dbReference type="Gene3D" id="3.40.50.200">
    <property type="entry name" value="Peptidase S8/S53 domain"/>
    <property type="match status" value="1"/>
</dbReference>
<keyword evidence="4 5" id="KW-0720">Serine protease</keyword>
<evidence type="ECO:0000256" key="4">
    <source>
        <dbReference type="ARBA" id="ARBA00022825"/>
    </source>
</evidence>
<evidence type="ECO:0000256" key="5">
    <source>
        <dbReference type="PROSITE-ProRule" id="PRU01240"/>
    </source>
</evidence>
<dbReference type="PANTHER" id="PTHR43806">
    <property type="entry name" value="PEPTIDASE S8"/>
    <property type="match status" value="1"/>
</dbReference>
<dbReference type="InterPro" id="IPR000209">
    <property type="entry name" value="Peptidase_S8/S53_dom"/>
</dbReference>
<dbReference type="EMBL" id="CP021106">
    <property type="protein sequence ID" value="ARO87888.1"/>
    <property type="molecule type" value="Genomic_DNA"/>
</dbReference>
<dbReference type="OrthoDB" id="9790784at2"/>
<feature type="active site" description="Charge relay system" evidence="5">
    <location>
        <position position="64"/>
    </location>
</feature>
<dbReference type="PROSITE" id="PS00138">
    <property type="entry name" value="SUBTILASE_SER"/>
    <property type="match status" value="1"/>
</dbReference>
<evidence type="ECO:0000259" key="6">
    <source>
        <dbReference type="Pfam" id="PF00082"/>
    </source>
</evidence>
<name>A0A1W6SQ03_9PROT</name>
<reference evidence="7 8" key="1">
    <citation type="journal article" date="2015" name="Int. J. Syst. Evol. Microbiol.">
        <title>Nitrosospira lacus sp. nov., a psychrotolerant, ammonia-oxidizing bacterium from sandy lake sediment.</title>
        <authorList>
            <person name="Urakawa H."/>
            <person name="Garcia J.C."/>
            <person name="Nielsen J.L."/>
            <person name="Le V.Q."/>
            <person name="Kozlowski J.A."/>
            <person name="Stein L.Y."/>
            <person name="Lim C.K."/>
            <person name="Pommerening-Roser A."/>
            <person name="Martens-Habbena W."/>
            <person name="Stahl D.A."/>
            <person name="Klotz M.G."/>
        </authorList>
    </citation>
    <scope>NUCLEOTIDE SEQUENCE [LARGE SCALE GENOMIC DNA]</scope>
    <source>
        <strain evidence="7 8">APG3</strain>
    </source>
</reference>
<feature type="domain" description="Peptidase S8/S53" evidence="6">
    <location>
        <begin position="21"/>
        <end position="263"/>
    </location>
</feature>
<dbReference type="RefSeq" id="WP_004176633.1">
    <property type="nucleotide sequence ID" value="NZ_CP021106.3"/>
</dbReference>
<dbReference type="AlphaFoldDB" id="A0A1W6SQ03"/>
<feature type="active site" description="Charge relay system" evidence="5">
    <location>
        <position position="230"/>
    </location>
</feature>
<dbReference type="GO" id="GO:0006508">
    <property type="term" value="P:proteolysis"/>
    <property type="evidence" value="ECO:0007669"/>
    <property type="project" value="UniProtKB-KW"/>
</dbReference>
<keyword evidence="2 5" id="KW-0645">Protease</keyword>
<evidence type="ECO:0000256" key="2">
    <source>
        <dbReference type="ARBA" id="ARBA00022670"/>
    </source>
</evidence>
<dbReference type="Proteomes" id="UP000012179">
    <property type="component" value="Chromosome"/>
</dbReference>
<dbReference type="PANTHER" id="PTHR43806:SF11">
    <property type="entry name" value="CEREVISIN-RELATED"/>
    <property type="match status" value="1"/>
</dbReference>
<dbReference type="InterPro" id="IPR015500">
    <property type="entry name" value="Peptidase_S8_subtilisin-rel"/>
</dbReference>
<protein>
    <submittedName>
        <fullName evidence="7">Peptidase S8</fullName>
    </submittedName>
</protein>
<organism evidence="7 8">
    <name type="scientific">Nitrosospira lacus</name>
    <dbReference type="NCBI Taxonomy" id="1288494"/>
    <lineage>
        <taxon>Bacteria</taxon>
        <taxon>Pseudomonadati</taxon>
        <taxon>Pseudomonadota</taxon>
        <taxon>Betaproteobacteria</taxon>
        <taxon>Nitrosomonadales</taxon>
        <taxon>Nitrosomonadaceae</taxon>
        <taxon>Nitrosospira</taxon>
    </lineage>
</organism>
<keyword evidence="3 5" id="KW-0378">Hydrolase</keyword>
<keyword evidence="8" id="KW-1185">Reference proteome</keyword>
<evidence type="ECO:0000313" key="8">
    <source>
        <dbReference type="Proteomes" id="UP000012179"/>
    </source>
</evidence>